<dbReference type="FunFam" id="2.40.10.10:FF:000068">
    <property type="entry name" value="transmembrane protease serine 2"/>
    <property type="match status" value="1"/>
</dbReference>
<dbReference type="AlphaFoldDB" id="B7QLM5"/>
<dbReference type="InterPro" id="IPR009003">
    <property type="entry name" value="Peptidase_S1_PA"/>
</dbReference>
<dbReference type="Gene3D" id="2.40.10.10">
    <property type="entry name" value="Trypsin-like serine proteases"/>
    <property type="match status" value="1"/>
</dbReference>
<dbReference type="STRING" id="6945.B7QLM5"/>
<keyword evidence="5" id="KW-1185">Reference proteome</keyword>
<dbReference type="InterPro" id="IPR001254">
    <property type="entry name" value="Trypsin_dom"/>
</dbReference>
<dbReference type="Proteomes" id="UP000001555">
    <property type="component" value="Unassembled WGS sequence"/>
</dbReference>
<dbReference type="InterPro" id="IPR018114">
    <property type="entry name" value="TRYPSIN_HIS"/>
</dbReference>
<reference evidence="3 5" key="1">
    <citation type="submission" date="2008-03" db="EMBL/GenBank/DDBJ databases">
        <title>Annotation of Ixodes scapularis.</title>
        <authorList>
            <consortium name="Ixodes scapularis Genome Project Consortium"/>
            <person name="Caler E."/>
            <person name="Hannick L.I."/>
            <person name="Bidwell S."/>
            <person name="Joardar V."/>
            <person name="Thiagarajan M."/>
            <person name="Amedeo P."/>
            <person name="Galinsky K.J."/>
            <person name="Schobel S."/>
            <person name="Inman J."/>
            <person name="Hostetler J."/>
            <person name="Miller J."/>
            <person name="Hammond M."/>
            <person name="Megy K."/>
            <person name="Lawson D."/>
            <person name="Kodira C."/>
            <person name="Sutton G."/>
            <person name="Meyer J."/>
            <person name="Hill C.A."/>
            <person name="Birren B."/>
            <person name="Nene V."/>
            <person name="Collins F."/>
            <person name="Alarcon-Chaidez F."/>
            <person name="Wikel S."/>
            <person name="Strausberg R."/>
        </authorList>
    </citation>
    <scope>NUCLEOTIDE SEQUENCE [LARGE SCALE GENOMIC DNA]</scope>
    <source>
        <strain evidence="5">Wikel</strain>
        <strain evidence="3">Wikel colony</strain>
    </source>
</reference>
<dbReference type="EMBL" id="ABJB011054383">
    <property type="status" value="NOT_ANNOTATED_CDS"/>
    <property type="molecule type" value="Genomic_DNA"/>
</dbReference>
<keyword evidence="3" id="KW-0378">Hydrolase</keyword>
<sequence length="212" mass="22675">VSIQWKGSRKHFCGGSIIEPDIVVTAAHCLHGETSGGIEVRAGLLDLNNPPKYSQRRDVRKFDVHESHAGEANDIALLKLEAPFNFTESPGHIGAVCLPTSDRLLENVVVSGWGATMYGGPTTSHLLAVSLPVRSCNDEYRFDSNILFCAGSPGKDSCKGDSGGPAVQKESGSFVLVGVVSDGRVCGKFPGIYVRVSAYTAWISENILKLRS</sequence>
<dbReference type="CDD" id="cd00190">
    <property type="entry name" value="Tryp_SPc"/>
    <property type="match status" value="1"/>
</dbReference>
<dbReference type="Pfam" id="PF00089">
    <property type="entry name" value="Trypsin"/>
    <property type="match status" value="1"/>
</dbReference>
<dbReference type="GO" id="GO:0005615">
    <property type="term" value="C:extracellular space"/>
    <property type="evidence" value="ECO:0000318"/>
    <property type="project" value="GO_Central"/>
</dbReference>
<dbReference type="InterPro" id="IPR043504">
    <property type="entry name" value="Peptidase_S1_PA_chymotrypsin"/>
</dbReference>
<evidence type="ECO:0000256" key="1">
    <source>
        <dbReference type="ARBA" id="ARBA00023157"/>
    </source>
</evidence>
<dbReference type="SMART" id="SM00020">
    <property type="entry name" value="Tryp_SPc"/>
    <property type="match status" value="1"/>
</dbReference>
<dbReference type="EMBL" id="DS966767">
    <property type="protein sequence ID" value="EEC19747.1"/>
    <property type="molecule type" value="Genomic_DNA"/>
</dbReference>
<dbReference type="VEuPathDB" id="VectorBase:ISCP_015338"/>
<evidence type="ECO:0000313" key="4">
    <source>
        <dbReference type="EnsemblMetazoa" id="ISCW014551-PA"/>
    </source>
</evidence>
<accession>B7QLM5</accession>
<dbReference type="PRINTS" id="PR00722">
    <property type="entry name" value="CHYMOTRYPSIN"/>
</dbReference>
<dbReference type="VEuPathDB" id="VectorBase:ISCI014551"/>
<dbReference type="PROSITE" id="PS00134">
    <property type="entry name" value="TRYPSIN_HIS"/>
    <property type="match status" value="1"/>
</dbReference>
<dbReference type="PANTHER" id="PTHR24258">
    <property type="entry name" value="SERINE PROTEASE-RELATED"/>
    <property type="match status" value="1"/>
</dbReference>
<protein>
    <submittedName>
        <fullName evidence="3 4">Secreted serine protease, putative</fullName>
        <ecNumber evidence="3">3.4.21.4</ecNumber>
    </submittedName>
</protein>
<feature type="non-terminal residue" evidence="3">
    <location>
        <position position="1"/>
    </location>
</feature>
<dbReference type="EC" id="3.4.21.4" evidence="3"/>
<feature type="domain" description="Peptidase S1" evidence="2">
    <location>
        <begin position="1"/>
        <end position="208"/>
    </location>
</feature>
<proteinExistence type="predicted"/>
<gene>
    <name evidence="3" type="ORF">IscW_ISCW014551</name>
</gene>
<dbReference type="PROSITE" id="PS50240">
    <property type="entry name" value="TRYPSIN_DOM"/>
    <property type="match status" value="1"/>
</dbReference>
<dbReference type="HOGENOM" id="CLU_006842_7_0_1"/>
<name>B7QLM5_IXOSC</name>
<dbReference type="SUPFAM" id="SSF50494">
    <property type="entry name" value="Trypsin-like serine proteases"/>
    <property type="match status" value="1"/>
</dbReference>
<organism>
    <name type="scientific">Ixodes scapularis</name>
    <name type="common">Black-legged tick</name>
    <name type="synonym">Deer tick</name>
    <dbReference type="NCBI Taxonomy" id="6945"/>
    <lineage>
        <taxon>Eukaryota</taxon>
        <taxon>Metazoa</taxon>
        <taxon>Ecdysozoa</taxon>
        <taxon>Arthropoda</taxon>
        <taxon>Chelicerata</taxon>
        <taxon>Arachnida</taxon>
        <taxon>Acari</taxon>
        <taxon>Parasitiformes</taxon>
        <taxon>Ixodida</taxon>
        <taxon>Ixodoidea</taxon>
        <taxon>Ixodidae</taxon>
        <taxon>Ixodinae</taxon>
        <taxon>Ixodes</taxon>
    </lineage>
</organism>
<keyword evidence="3" id="KW-0645">Protease</keyword>
<dbReference type="EnsemblMetazoa" id="ISCW014551-RA">
    <property type="protein sequence ID" value="ISCW014551-PA"/>
    <property type="gene ID" value="ISCW014551"/>
</dbReference>
<reference evidence="4" key="2">
    <citation type="submission" date="2020-05" db="UniProtKB">
        <authorList>
            <consortium name="EnsemblMetazoa"/>
        </authorList>
    </citation>
    <scope>IDENTIFICATION</scope>
    <source>
        <strain evidence="4">wikel</strain>
    </source>
</reference>
<dbReference type="GO" id="GO:0004252">
    <property type="term" value="F:serine-type endopeptidase activity"/>
    <property type="evidence" value="ECO:0000318"/>
    <property type="project" value="GO_Central"/>
</dbReference>
<dbReference type="PaxDb" id="6945-B7QLM5"/>
<evidence type="ECO:0000313" key="3">
    <source>
        <dbReference type="EMBL" id="EEC19747.1"/>
    </source>
</evidence>
<evidence type="ECO:0000259" key="2">
    <source>
        <dbReference type="PROSITE" id="PS50240"/>
    </source>
</evidence>
<dbReference type="VEuPathDB" id="VectorBase:ISCW014551"/>
<dbReference type="OrthoDB" id="6514235at2759"/>
<dbReference type="GO" id="GO:0006508">
    <property type="term" value="P:proteolysis"/>
    <property type="evidence" value="ECO:0000318"/>
    <property type="project" value="GO_Central"/>
</dbReference>
<evidence type="ECO:0000313" key="5">
    <source>
        <dbReference type="Proteomes" id="UP000001555"/>
    </source>
</evidence>
<dbReference type="PANTHER" id="PTHR24258:SF116">
    <property type="entry name" value="FI16631P1-RELATED"/>
    <property type="match status" value="1"/>
</dbReference>
<dbReference type="EMBL" id="ABJB010246193">
    <property type="status" value="NOT_ANNOTATED_CDS"/>
    <property type="molecule type" value="Genomic_DNA"/>
</dbReference>
<dbReference type="InterPro" id="IPR001314">
    <property type="entry name" value="Peptidase_S1A"/>
</dbReference>
<keyword evidence="1" id="KW-1015">Disulfide bond</keyword>